<dbReference type="SUPFAM" id="SSF52833">
    <property type="entry name" value="Thioredoxin-like"/>
    <property type="match status" value="1"/>
</dbReference>
<keyword evidence="3" id="KW-1185">Reference proteome</keyword>
<evidence type="ECO:0000256" key="1">
    <source>
        <dbReference type="SAM" id="SignalP"/>
    </source>
</evidence>
<organism evidence="2 3">
    <name type="scientific">Cereibacter sphaeroides (strain ATCC 17023 / DSM 158 / JCM 6121 / CCUG 31486 / LMG 2827 / NBRC 12203 / NCIMB 8253 / ATH 2.4.1.)</name>
    <name type="common">Rhodobacter sphaeroides</name>
    <dbReference type="NCBI Taxonomy" id="272943"/>
    <lineage>
        <taxon>Bacteria</taxon>
        <taxon>Pseudomonadati</taxon>
        <taxon>Pseudomonadota</taxon>
        <taxon>Alphaproteobacteria</taxon>
        <taxon>Rhodobacterales</taxon>
        <taxon>Paracoccaceae</taxon>
        <taxon>Cereibacter</taxon>
    </lineage>
</organism>
<feature type="chain" id="PRO_5004225940" evidence="1">
    <location>
        <begin position="22"/>
        <end position="132"/>
    </location>
</feature>
<name>Q3IUV6_CERS4</name>
<gene>
    <name evidence="2" type="ORF">RSP_4234</name>
</gene>
<accession>Q3IUV6</accession>
<dbReference type="PATRIC" id="fig|272943.9.peg.275"/>
<keyword evidence="2" id="KW-0614">Plasmid</keyword>
<accession>A0A344QDN7</accession>
<dbReference type="EMBL" id="CP000147">
    <property type="protein sequence ID" value="ABA81678.1"/>
    <property type="molecule type" value="Genomic_DNA"/>
</dbReference>
<keyword evidence="1" id="KW-0732">Signal</keyword>
<dbReference type="GeneID" id="3712009"/>
<geneLocation type="plasmid" evidence="3">
    <name>pRS241d</name>
</geneLocation>
<protein>
    <submittedName>
        <fullName evidence="2">Thioredoxin domain protein</fullName>
    </submittedName>
</protein>
<reference evidence="3" key="1">
    <citation type="submission" date="2005-09" db="EMBL/GenBank/DDBJ databases">
        <title>Complete sequence of plasmid D of Rhodobacter sphaeroides 2.4.1.</title>
        <authorList>
            <person name="Copeland A."/>
            <person name="Lucas S."/>
            <person name="Lapidus A."/>
            <person name="Barry K."/>
            <person name="Detter J.C."/>
            <person name="Glavina T."/>
            <person name="Hammon N."/>
            <person name="Israni S."/>
            <person name="Pitluck S."/>
            <person name="Richardson P."/>
            <person name="Mackenzie C."/>
            <person name="Choudhary M."/>
            <person name="Larimer F."/>
            <person name="Hauser L.J."/>
            <person name="Land M."/>
            <person name="Donohue T.J."/>
            <person name="Kaplan S."/>
        </authorList>
    </citation>
    <scope>NUCLEOTIDE SEQUENCE [LARGE SCALE GENOMIC DNA]</scope>
    <source>
        <strain evidence="3">ATCC 17023 / DSM 158 / JCM 6121 / CCUG 31486 / LMG 2827 / NBRC 12203 / NCIMB 8253 / ATH 2.4.1.</strain>
        <plasmid evidence="3">pRS241d</plasmid>
    </source>
</reference>
<evidence type="ECO:0000313" key="3">
    <source>
        <dbReference type="Proteomes" id="UP000002703"/>
    </source>
</evidence>
<feature type="signal peptide" evidence="1">
    <location>
        <begin position="1"/>
        <end position="21"/>
    </location>
</feature>
<dbReference type="AlphaFoldDB" id="Q3IUV6"/>
<evidence type="ECO:0000313" key="2">
    <source>
        <dbReference type="EMBL" id="ABA81678.1"/>
    </source>
</evidence>
<dbReference type="EnsemblBacteria" id="ABA81678">
    <property type="protein sequence ID" value="ABA81678"/>
    <property type="gene ID" value="RSP_4234"/>
</dbReference>
<dbReference type="Pfam" id="PF13728">
    <property type="entry name" value="TraF"/>
    <property type="match status" value="1"/>
</dbReference>
<proteinExistence type="predicted"/>
<dbReference type="RefSeq" id="WP_011331485.1">
    <property type="nucleotide sequence ID" value="NC_007490.2"/>
</dbReference>
<dbReference type="OrthoDB" id="7875840at2"/>
<dbReference type="KEGG" id="rsp:RSP_4234"/>
<dbReference type="InterPro" id="IPR036249">
    <property type="entry name" value="Thioredoxin-like_sf"/>
</dbReference>
<dbReference type="InterPro" id="IPR039555">
    <property type="entry name" value="TraF/TrbB"/>
</dbReference>
<sequence length="132" mass="13711">MNRRTLILGAAAALAPLPAVADPSAPVGLILVGASWCPFCKGAAQALHAAAGPAGLPVLVASHDGRPIPPFEEFVDARGHPLAAGVRQWPTLLFVHLPSQRVFATIEGFRNARAYLGQVRATLTAAREAGYA</sequence>
<dbReference type="Proteomes" id="UP000002703">
    <property type="component" value="Plasmid D"/>
</dbReference>